<sequence>MLVTKTPTSERAVRSMNRARKPEPVDVVIVGSGSGGATAAKVLSEAGLRVVALERGPWLRPDHASGDELKYLNRNYLWQDPKIKPRTFRTDESEKAVVTNFSATPQVVGGGTTHWGGMVPRLSPTDFRMRTLLGDVDGASVVDWPIGYEDLEPYYTKVEWEFGTSGLGGANRFEGPRTRDYPTPDATEPDRLPLRQGHGGARALHVPDAYRCGLTAVPRPAALLGERVLAAVPGPGHREVVDADHLHPRRARHRTIRAPDRLLREGSRRRT</sequence>
<dbReference type="InterPro" id="IPR036188">
    <property type="entry name" value="FAD/NAD-bd_sf"/>
</dbReference>
<evidence type="ECO:0000313" key="9">
    <source>
        <dbReference type="Proteomes" id="UP001157091"/>
    </source>
</evidence>
<dbReference type="PANTHER" id="PTHR42784:SF1">
    <property type="entry name" value="PYRANOSE 2-OXIDASE"/>
    <property type="match status" value="1"/>
</dbReference>
<dbReference type="Proteomes" id="UP001157091">
    <property type="component" value="Unassembled WGS sequence"/>
</dbReference>
<dbReference type="SUPFAM" id="SSF51905">
    <property type="entry name" value="FAD/NAD(P)-binding domain"/>
    <property type="match status" value="1"/>
</dbReference>
<feature type="domain" description="FAD-binding" evidence="7">
    <location>
        <begin position="25"/>
        <end position="58"/>
    </location>
</feature>
<gene>
    <name evidence="8" type="ORF">GCM10025864_06470</name>
</gene>
<keyword evidence="4" id="KW-0274">FAD</keyword>
<keyword evidence="3" id="KW-0285">Flavoprotein</keyword>
<evidence type="ECO:0000256" key="3">
    <source>
        <dbReference type="ARBA" id="ARBA00022630"/>
    </source>
</evidence>
<proteinExistence type="inferred from homology"/>
<dbReference type="InterPro" id="IPR051473">
    <property type="entry name" value="P2Ox-like"/>
</dbReference>
<dbReference type="PANTHER" id="PTHR42784">
    <property type="entry name" value="PYRANOSE 2-OXIDASE"/>
    <property type="match status" value="1"/>
</dbReference>
<feature type="compositionally biased region" description="Basic and acidic residues" evidence="6">
    <location>
        <begin position="174"/>
        <end position="193"/>
    </location>
</feature>
<comment type="caution">
    <text evidence="8">The sequence shown here is derived from an EMBL/GenBank/DDBJ whole genome shotgun (WGS) entry which is preliminary data.</text>
</comment>
<dbReference type="Pfam" id="PF01494">
    <property type="entry name" value="FAD_binding_3"/>
    <property type="match status" value="1"/>
</dbReference>
<evidence type="ECO:0000256" key="1">
    <source>
        <dbReference type="ARBA" id="ARBA00001974"/>
    </source>
</evidence>
<feature type="region of interest" description="Disordered" evidence="6">
    <location>
        <begin position="167"/>
        <end position="198"/>
    </location>
</feature>
<keyword evidence="5" id="KW-0560">Oxidoreductase</keyword>
<evidence type="ECO:0000259" key="7">
    <source>
        <dbReference type="Pfam" id="PF01494"/>
    </source>
</evidence>
<protein>
    <recommendedName>
        <fullName evidence="7">FAD-binding domain-containing protein</fullName>
    </recommendedName>
</protein>
<dbReference type="Gene3D" id="3.50.50.60">
    <property type="entry name" value="FAD/NAD(P)-binding domain"/>
    <property type="match status" value="1"/>
</dbReference>
<dbReference type="EMBL" id="BSUK01000001">
    <property type="protein sequence ID" value="GMA22888.1"/>
    <property type="molecule type" value="Genomic_DNA"/>
</dbReference>
<evidence type="ECO:0000256" key="4">
    <source>
        <dbReference type="ARBA" id="ARBA00022827"/>
    </source>
</evidence>
<name>A0ABQ6HWJ9_9MICO</name>
<dbReference type="InterPro" id="IPR002938">
    <property type="entry name" value="FAD-bd"/>
</dbReference>
<comment type="similarity">
    <text evidence="2">Belongs to the GMC oxidoreductase family.</text>
</comment>
<evidence type="ECO:0000313" key="8">
    <source>
        <dbReference type="EMBL" id="GMA22888.1"/>
    </source>
</evidence>
<accession>A0ABQ6HWJ9</accession>
<evidence type="ECO:0000256" key="2">
    <source>
        <dbReference type="ARBA" id="ARBA00010790"/>
    </source>
</evidence>
<reference evidence="9" key="1">
    <citation type="journal article" date="2019" name="Int. J. Syst. Evol. Microbiol.">
        <title>The Global Catalogue of Microorganisms (GCM) 10K type strain sequencing project: providing services to taxonomists for standard genome sequencing and annotation.</title>
        <authorList>
            <consortium name="The Broad Institute Genomics Platform"/>
            <consortium name="The Broad Institute Genome Sequencing Center for Infectious Disease"/>
            <person name="Wu L."/>
            <person name="Ma J."/>
        </authorList>
    </citation>
    <scope>NUCLEOTIDE SEQUENCE [LARGE SCALE GENOMIC DNA]</scope>
    <source>
        <strain evidence="9">NBRC 106348</strain>
    </source>
</reference>
<evidence type="ECO:0000256" key="6">
    <source>
        <dbReference type="SAM" id="MobiDB-lite"/>
    </source>
</evidence>
<keyword evidence="9" id="KW-1185">Reference proteome</keyword>
<evidence type="ECO:0000256" key="5">
    <source>
        <dbReference type="ARBA" id="ARBA00023002"/>
    </source>
</evidence>
<comment type="cofactor">
    <cofactor evidence="1">
        <name>FAD</name>
        <dbReference type="ChEBI" id="CHEBI:57692"/>
    </cofactor>
</comment>
<organism evidence="8 9">
    <name type="scientific">Luteimicrobium album</name>
    <dbReference type="NCBI Taxonomy" id="1054550"/>
    <lineage>
        <taxon>Bacteria</taxon>
        <taxon>Bacillati</taxon>
        <taxon>Actinomycetota</taxon>
        <taxon>Actinomycetes</taxon>
        <taxon>Micrococcales</taxon>
        <taxon>Luteimicrobium</taxon>
    </lineage>
</organism>